<evidence type="ECO:0000313" key="1">
    <source>
        <dbReference type="EMBL" id="MBK6974681.1"/>
    </source>
</evidence>
<name>A0A9D7HSK2_9PROT</name>
<protein>
    <submittedName>
        <fullName evidence="1">Uncharacterized protein</fullName>
    </submittedName>
</protein>
<dbReference type="AlphaFoldDB" id="A0A9D7HSK2"/>
<comment type="caution">
    <text evidence="1">The sequence shown here is derived from an EMBL/GenBank/DDBJ whole genome shotgun (WGS) entry which is preliminary data.</text>
</comment>
<accession>A0A9D7HSK2</accession>
<proteinExistence type="predicted"/>
<dbReference type="Proteomes" id="UP000807785">
    <property type="component" value="Unassembled WGS sequence"/>
</dbReference>
<reference evidence="1" key="1">
    <citation type="submission" date="2020-10" db="EMBL/GenBank/DDBJ databases">
        <title>Connecting structure to function with the recovery of over 1000 high-quality activated sludge metagenome-assembled genomes encoding full-length rRNA genes using long-read sequencing.</title>
        <authorList>
            <person name="Singleton C.M."/>
            <person name="Petriglieri F."/>
            <person name="Kristensen J.M."/>
            <person name="Kirkegaard R.H."/>
            <person name="Michaelsen T.Y."/>
            <person name="Andersen M.H."/>
            <person name="Karst S.M."/>
            <person name="Dueholm M.S."/>
            <person name="Nielsen P.H."/>
            <person name="Albertsen M."/>
        </authorList>
    </citation>
    <scope>NUCLEOTIDE SEQUENCE</scope>
    <source>
        <strain evidence="1">Bjer_18-Q3-R1-45_BAT3C.347</strain>
    </source>
</reference>
<evidence type="ECO:0000313" key="2">
    <source>
        <dbReference type="Proteomes" id="UP000807785"/>
    </source>
</evidence>
<sequence length="167" mass="18891">MSESEQQADGRIIYFLTIQIVEEVYVRPLGFTRMFYKFAFAESEAIASALARRYCQAHKLTPKRITMSRSVQQALDLYCYPEQILRDRPLARLWRGEVVVERSDIPKLLDIGATCETHLRDDVYLFVAPEPVAAQLNGEGSPDCIGMLKPWMAASARSGRQCGLATE</sequence>
<gene>
    <name evidence="1" type="ORF">IPH26_17680</name>
</gene>
<organism evidence="1 2">
    <name type="scientific">Candidatus Methylophosphatis roskildensis</name>
    <dbReference type="NCBI Taxonomy" id="2899263"/>
    <lineage>
        <taxon>Bacteria</taxon>
        <taxon>Pseudomonadati</taxon>
        <taxon>Pseudomonadota</taxon>
        <taxon>Betaproteobacteria</taxon>
        <taxon>Nitrosomonadales</taxon>
        <taxon>Sterolibacteriaceae</taxon>
        <taxon>Candidatus Methylophosphatis</taxon>
    </lineage>
</organism>
<dbReference type="EMBL" id="JADJEV010000004">
    <property type="protein sequence ID" value="MBK6974681.1"/>
    <property type="molecule type" value="Genomic_DNA"/>
</dbReference>